<organism evidence="10 11">
    <name type="scientific">Methylacidimicrobium tartarophylax</name>
    <dbReference type="NCBI Taxonomy" id="1041768"/>
    <lineage>
        <taxon>Bacteria</taxon>
        <taxon>Pseudomonadati</taxon>
        <taxon>Verrucomicrobiota</taxon>
        <taxon>Methylacidimicrobium</taxon>
    </lineage>
</organism>
<keyword evidence="10" id="KW-0548">Nucleotidyltransferase</keyword>
<dbReference type="EC" id="2.7.7.77" evidence="8"/>
<evidence type="ECO:0000256" key="6">
    <source>
        <dbReference type="ARBA" id="ARBA00023134"/>
    </source>
</evidence>
<evidence type="ECO:0000313" key="11">
    <source>
        <dbReference type="Proteomes" id="UP000334923"/>
    </source>
</evidence>
<name>A0A5E6MFH3_9BACT</name>
<accession>A0A5E6MFH3</accession>
<keyword evidence="5 8" id="KW-0460">Magnesium</keyword>
<keyword evidence="6 8" id="KW-0342">GTP-binding</keyword>
<comment type="function">
    <text evidence="8">Transfers a GMP moiety from GTP to Mo-molybdopterin (Mo-MPT) cofactor (Moco or molybdenum cofactor) to form Mo-molybdopterin guanine dinucleotide (Mo-MGD) cofactor.</text>
</comment>
<dbReference type="HAMAP" id="MF_00316">
    <property type="entry name" value="MobA"/>
    <property type="match status" value="1"/>
</dbReference>
<keyword evidence="11" id="KW-1185">Reference proteome</keyword>
<feature type="binding site" evidence="8">
    <location>
        <begin position="23"/>
        <end position="25"/>
    </location>
    <ligand>
        <name>GTP</name>
        <dbReference type="ChEBI" id="CHEBI:37565"/>
    </ligand>
</feature>
<evidence type="ECO:0000256" key="2">
    <source>
        <dbReference type="ARBA" id="ARBA00022679"/>
    </source>
</evidence>
<feature type="binding site" evidence="8">
    <location>
        <position position="114"/>
    </location>
    <ligand>
        <name>GTP</name>
        <dbReference type="ChEBI" id="CHEBI:37565"/>
    </ligand>
</feature>
<dbReference type="Proteomes" id="UP000334923">
    <property type="component" value="Unassembled WGS sequence"/>
</dbReference>
<dbReference type="GO" id="GO:0061603">
    <property type="term" value="F:molybdenum cofactor guanylyltransferase activity"/>
    <property type="evidence" value="ECO:0007669"/>
    <property type="project" value="UniProtKB-EC"/>
</dbReference>
<keyword evidence="7 8" id="KW-0501">Molybdenum cofactor biosynthesis</keyword>
<feature type="domain" description="MobA-like NTP transferase" evidence="9">
    <location>
        <begin position="20"/>
        <end position="174"/>
    </location>
</feature>
<dbReference type="GO" id="GO:0046872">
    <property type="term" value="F:metal ion binding"/>
    <property type="evidence" value="ECO:0007669"/>
    <property type="project" value="UniProtKB-KW"/>
</dbReference>
<reference evidence="10 11" key="1">
    <citation type="submission" date="2019-09" db="EMBL/GenBank/DDBJ databases">
        <authorList>
            <person name="Cremers G."/>
        </authorList>
    </citation>
    <scope>NUCLEOTIDE SEQUENCE [LARGE SCALE GENOMIC DNA]</scope>
    <source>
        <strain evidence="10">4A</strain>
    </source>
</reference>
<dbReference type="InterPro" id="IPR029044">
    <property type="entry name" value="Nucleotide-diphossugar_trans"/>
</dbReference>
<evidence type="ECO:0000259" key="9">
    <source>
        <dbReference type="Pfam" id="PF12804"/>
    </source>
</evidence>
<dbReference type="AlphaFoldDB" id="A0A5E6MFH3"/>
<sequence>MREPRLFPETERSPAARIGGILLCGGRSRRLGGIEKGLLRLEGKPLFQHAAERLQPQVGWLAISANREREEYGACGFPVLPDLRTGFLGPLAGVEAAMVALPPSLSFLLTAPGDAPFLPVDLAERLYHGMVADRRKSAYAHDGVRGQFLCALFERGCGALLRGFLDRGGRRVEEFLRETGATAVDFSDRAADFGNVNDADDWDRICRRAAQGQGGA</sequence>
<keyword evidence="2 8" id="KW-0808">Transferase</keyword>
<comment type="similarity">
    <text evidence="8">Belongs to the MobA family.</text>
</comment>
<feature type="binding site" evidence="8">
    <location>
        <position position="82"/>
    </location>
    <ligand>
        <name>GTP</name>
        <dbReference type="ChEBI" id="CHEBI:37565"/>
    </ligand>
</feature>
<evidence type="ECO:0000256" key="8">
    <source>
        <dbReference type="HAMAP-Rule" id="MF_00316"/>
    </source>
</evidence>
<proteinExistence type="inferred from homology"/>
<comment type="cofactor">
    <cofactor evidence="8">
        <name>Mg(2+)</name>
        <dbReference type="ChEBI" id="CHEBI:18420"/>
    </cofactor>
</comment>
<dbReference type="NCBIfam" id="TIGR02665">
    <property type="entry name" value="molyb_mobA"/>
    <property type="match status" value="1"/>
</dbReference>
<dbReference type="Pfam" id="PF12804">
    <property type="entry name" value="NTP_transf_3"/>
    <property type="match status" value="1"/>
</dbReference>
<evidence type="ECO:0000256" key="5">
    <source>
        <dbReference type="ARBA" id="ARBA00022842"/>
    </source>
</evidence>
<comment type="caution">
    <text evidence="8">Lacks conserved residue(s) required for the propagation of feature annotation.</text>
</comment>
<dbReference type="Gene3D" id="3.90.550.10">
    <property type="entry name" value="Spore Coat Polysaccharide Biosynthesis Protein SpsA, Chain A"/>
    <property type="match status" value="1"/>
</dbReference>
<comment type="subcellular location">
    <subcellularLocation>
        <location evidence="8">Cytoplasm</location>
    </subcellularLocation>
</comment>
<protein>
    <recommendedName>
        <fullName evidence="8">Probable molybdenum cofactor guanylyltransferase</fullName>
        <shortName evidence="8">MoCo guanylyltransferase</shortName>
        <ecNumber evidence="8">2.7.7.77</ecNumber>
    </recommendedName>
    <alternativeName>
        <fullName evidence="8">GTP:molybdopterin guanylyltransferase</fullName>
    </alternativeName>
    <alternativeName>
        <fullName evidence="8">Mo-MPT guanylyltransferase</fullName>
    </alternativeName>
    <alternativeName>
        <fullName evidence="8">Molybdopterin guanylyltransferase</fullName>
    </alternativeName>
    <alternativeName>
        <fullName evidence="8">Molybdopterin-guanine dinucleotide synthase</fullName>
        <shortName evidence="8">MGD synthase</shortName>
    </alternativeName>
</protein>
<evidence type="ECO:0000256" key="7">
    <source>
        <dbReference type="ARBA" id="ARBA00023150"/>
    </source>
</evidence>
<evidence type="ECO:0000256" key="1">
    <source>
        <dbReference type="ARBA" id="ARBA00022490"/>
    </source>
</evidence>
<dbReference type="GO" id="GO:0005737">
    <property type="term" value="C:cytoplasm"/>
    <property type="evidence" value="ECO:0007669"/>
    <property type="project" value="UniProtKB-SubCell"/>
</dbReference>
<gene>
    <name evidence="8 10" type="primary">mobA</name>
    <name evidence="10" type="ORF">MAMT_01958</name>
</gene>
<dbReference type="SUPFAM" id="SSF53448">
    <property type="entry name" value="Nucleotide-diphospho-sugar transferases"/>
    <property type="match status" value="1"/>
</dbReference>
<dbReference type="GO" id="GO:0005525">
    <property type="term" value="F:GTP binding"/>
    <property type="evidence" value="ECO:0007669"/>
    <property type="project" value="UniProtKB-UniRule"/>
</dbReference>
<keyword evidence="1 8" id="KW-0963">Cytoplasm</keyword>
<dbReference type="GO" id="GO:1902758">
    <property type="term" value="P:bis(molybdopterin guanine dinucleotide)molybdenum biosynthetic process"/>
    <property type="evidence" value="ECO:0007669"/>
    <property type="project" value="TreeGrafter"/>
</dbReference>
<evidence type="ECO:0000256" key="4">
    <source>
        <dbReference type="ARBA" id="ARBA00022741"/>
    </source>
</evidence>
<keyword evidence="3 8" id="KW-0479">Metal-binding</keyword>
<comment type="catalytic activity">
    <reaction evidence="8">
        <text>Mo-molybdopterin + GTP + H(+) = Mo-molybdopterin guanine dinucleotide + diphosphate</text>
        <dbReference type="Rhea" id="RHEA:34243"/>
        <dbReference type="ChEBI" id="CHEBI:15378"/>
        <dbReference type="ChEBI" id="CHEBI:33019"/>
        <dbReference type="ChEBI" id="CHEBI:37565"/>
        <dbReference type="ChEBI" id="CHEBI:71302"/>
        <dbReference type="ChEBI" id="CHEBI:71310"/>
        <dbReference type="EC" id="2.7.7.77"/>
    </reaction>
</comment>
<dbReference type="EMBL" id="CABFVA020000114">
    <property type="protein sequence ID" value="VVM07860.1"/>
    <property type="molecule type" value="Genomic_DNA"/>
</dbReference>
<dbReference type="InterPro" id="IPR025877">
    <property type="entry name" value="MobA-like_NTP_Trfase"/>
</dbReference>
<feature type="binding site" evidence="8">
    <location>
        <position position="36"/>
    </location>
    <ligand>
        <name>GTP</name>
        <dbReference type="ChEBI" id="CHEBI:37565"/>
    </ligand>
</feature>
<dbReference type="InterPro" id="IPR013482">
    <property type="entry name" value="Molybde_CF_guanTrfase"/>
</dbReference>
<evidence type="ECO:0000256" key="3">
    <source>
        <dbReference type="ARBA" id="ARBA00022723"/>
    </source>
</evidence>
<comment type="domain">
    <text evidence="8">The N-terminal domain determines nucleotide recognition and specific binding, while the C-terminal domain determines the specific binding to the target protein.</text>
</comment>
<dbReference type="CDD" id="cd02503">
    <property type="entry name" value="MobA"/>
    <property type="match status" value="1"/>
</dbReference>
<feature type="binding site" evidence="8">
    <location>
        <position position="114"/>
    </location>
    <ligand>
        <name>Mg(2+)</name>
        <dbReference type="ChEBI" id="CHEBI:18420"/>
    </ligand>
</feature>
<keyword evidence="4 8" id="KW-0547">Nucleotide-binding</keyword>
<dbReference type="PANTHER" id="PTHR19136:SF81">
    <property type="entry name" value="MOLYBDENUM COFACTOR GUANYLYLTRANSFERASE"/>
    <property type="match status" value="1"/>
</dbReference>
<evidence type="ECO:0000313" key="10">
    <source>
        <dbReference type="EMBL" id="VVM07860.1"/>
    </source>
</evidence>
<dbReference type="PANTHER" id="PTHR19136">
    <property type="entry name" value="MOLYBDENUM COFACTOR GUANYLYLTRANSFERASE"/>
    <property type="match status" value="1"/>
</dbReference>